<accession>C7P9N6</accession>
<proteinExistence type="predicted"/>
<dbReference type="HOGENOM" id="CLU_2534672_0_0_2"/>
<reference evidence="1" key="1">
    <citation type="submission" date="2009-08" db="EMBL/GenBank/DDBJ databases">
        <title>Complete sequence of plasmid of Methanocaldococcus fervens AG86.</title>
        <authorList>
            <consortium name="US DOE Joint Genome Institute"/>
            <person name="Lucas S."/>
            <person name="Copeland A."/>
            <person name="Lapidus A."/>
            <person name="Glavina del Rio T."/>
            <person name="Tice H."/>
            <person name="Bruce D."/>
            <person name="Goodwin L."/>
            <person name="Pitluck S."/>
            <person name="Chertkov O."/>
            <person name="Detter J.C."/>
            <person name="Han C."/>
            <person name="Tapia R."/>
            <person name="Larimer F."/>
            <person name="Land M."/>
            <person name="Hauser L."/>
            <person name="Kyrpides N."/>
            <person name="Ovchinnikova G."/>
            <person name="Lupa-Sieprawska M."/>
            <person name="Whitman W.B."/>
        </authorList>
    </citation>
    <scope>NUCLEOTIDE SEQUENCE [LARGE SCALE GENOMIC DNA]</scope>
    <source>
        <strain evidence="1">AG86</strain>
        <plasmid evidence="1">pMEFER01</plasmid>
    </source>
</reference>
<dbReference type="AlphaFoldDB" id="C7P9N6"/>
<gene>
    <name evidence="1" type="ORF">Mefer_1590</name>
</gene>
<dbReference type="EMBL" id="CP001697">
    <property type="protein sequence ID" value="ACV25393.1"/>
    <property type="molecule type" value="Genomic_DNA"/>
</dbReference>
<evidence type="ECO:0000313" key="1">
    <source>
        <dbReference type="EMBL" id="ACV25393.1"/>
    </source>
</evidence>
<keyword evidence="1" id="KW-0614">Plasmid</keyword>
<sequence length="83" mass="9868">MSEKNHKYMDSFEEEELPTFFPRLCFKYADEYLAEDIIMLGKILKKAGNLNSKEIRDKLKENVLKLLDELVNKALEEETKNKR</sequence>
<organism evidence="1 2">
    <name type="scientific">Methanocaldococcus fervens (strain DSM 4213 / JCM 15782 / AG86)</name>
    <name type="common">Methanococcus fervens</name>
    <dbReference type="NCBI Taxonomy" id="573064"/>
    <lineage>
        <taxon>Archaea</taxon>
        <taxon>Methanobacteriati</taxon>
        <taxon>Methanobacteriota</taxon>
        <taxon>Methanomada group</taxon>
        <taxon>Methanococci</taxon>
        <taxon>Methanococcales</taxon>
        <taxon>Methanocaldococcaceae</taxon>
        <taxon>Methanocaldococcus</taxon>
    </lineage>
</organism>
<protein>
    <submittedName>
        <fullName evidence="1">Uncharacterized protein</fullName>
    </submittedName>
</protein>
<keyword evidence="2" id="KW-1185">Reference proteome</keyword>
<dbReference type="RefSeq" id="WP_012795037.1">
    <property type="nucleotide sequence ID" value="NC_013157.1"/>
</dbReference>
<evidence type="ECO:0000313" key="2">
    <source>
        <dbReference type="Proteomes" id="UP000001495"/>
    </source>
</evidence>
<geneLocation type="plasmid" evidence="1 2">
    <name>pMEFER01</name>
</geneLocation>
<dbReference type="KEGG" id="mfe:Mefer_1590"/>
<name>C7P9N6_METFA</name>
<dbReference type="Proteomes" id="UP000001495">
    <property type="component" value="Plasmid pMEFER01"/>
</dbReference>
<dbReference type="GeneID" id="8366298"/>